<evidence type="ECO:0000256" key="1">
    <source>
        <dbReference type="SAM" id="MobiDB-lite"/>
    </source>
</evidence>
<name>A0A2V4TNW0_9BURK</name>
<gene>
    <name evidence="2" type="ORF">C7410_123101</name>
</gene>
<reference evidence="2 3" key="1">
    <citation type="submission" date="2018-06" db="EMBL/GenBank/DDBJ databases">
        <title>Genomic Encyclopedia of Type Strains, Phase IV (KMG-V): Genome sequencing to study the core and pangenomes of soil and plant-associated prokaryotes.</title>
        <authorList>
            <person name="Whitman W."/>
        </authorList>
    </citation>
    <scope>NUCLEOTIDE SEQUENCE [LARGE SCALE GENOMIC DNA]</scope>
    <source>
        <strain evidence="2 3">SRCL-318</strain>
    </source>
</reference>
<evidence type="ECO:0000313" key="2">
    <source>
        <dbReference type="EMBL" id="PYE18285.1"/>
    </source>
</evidence>
<sequence>MGMTPMTAKGWFRANDSTDLTQKPIGYMLNLNAVGKNVHIKVDDPEERYTGIVGSGPFAERGPTVGMGGEVG</sequence>
<organism evidence="2 3">
    <name type="scientific">Paraburkholderia silvatlantica</name>
    <dbReference type="NCBI Taxonomy" id="321895"/>
    <lineage>
        <taxon>Bacteria</taxon>
        <taxon>Pseudomonadati</taxon>
        <taxon>Pseudomonadota</taxon>
        <taxon>Betaproteobacteria</taxon>
        <taxon>Burkholderiales</taxon>
        <taxon>Burkholderiaceae</taxon>
        <taxon>Paraburkholderia</taxon>
    </lineage>
</organism>
<dbReference type="Proteomes" id="UP000247772">
    <property type="component" value="Unassembled WGS sequence"/>
</dbReference>
<comment type="caution">
    <text evidence="2">The sequence shown here is derived from an EMBL/GenBank/DDBJ whole genome shotgun (WGS) entry which is preliminary data.</text>
</comment>
<accession>A0A2V4TNW0</accession>
<dbReference type="EMBL" id="QJSQ01000023">
    <property type="protein sequence ID" value="PYE18285.1"/>
    <property type="molecule type" value="Genomic_DNA"/>
</dbReference>
<evidence type="ECO:0000313" key="3">
    <source>
        <dbReference type="Proteomes" id="UP000247772"/>
    </source>
</evidence>
<protein>
    <submittedName>
        <fullName evidence="2">Uncharacterized protein</fullName>
    </submittedName>
</protein>
<proteinExistence type="predicted"/>
<dbReference type="AlphaFoldDB" id="A0A2V4TNW0"/>
<feature type="region of interest" description="Disordered" evidence="1">
    <location>
        <begin position="53"/>
        <end position="72"/>
    </location>
</feature>